<evidence type="ECO:0000256" key="2">
    <source>
        <dbReference type="ARBA" id="ARBA00022614"/>
    </source>
</evidence>
<protein>
    <submittedName>
        <fullName evidence="4">Uncharacterized protein</fullName>
    </submittedName>
</protein>
<evidence type="ECO:0000313" key="5">
    <source>
        <dbReference type="Proteomes" id="UP001210925"/>
    </source>
</evidence>
<keyword evidence="3" id="KW-0677">Repeat</keyword>
<dbReference type="SUPFAM" id="SSF52047">
    <property type="entry name" value="RNI-like"/>
    <property type="match status" value="1"/>
</dbReference>
<reference evidence="4" key="1">
    <citation type="submission" date="2020-05" db="EMBL/GenBank/DDBJ databases">
        <title>Phylogenomic resolution of chytrid fungi.</title>
        <authorList>
            <person name="Stajich J.E."/>
            <person name="Amses K."/>
            <person name="Simmons R."/>
            <person name="Seto K."/>
            <person name="Myers J."/>
            <person name="Bonds A."/>
            <person name="Quandt C.A."/>
            <person name="Barry K."/>
            <person name="Liu P."/>
            <person name="Grigoriev I."/>
            <person name="Longcore J.E."/>
            <person name="James T.Y."/>
        </authorList>
    </citation>
    <scope>NUCLEOTIDE SEQUENCE</scope>
    <source>
        <strain evidence="4">PLAUS21</strain>
    </source>
</reference>
<dbReference type="InterPro" id="IPR032675">
    <property type="entry name" value="LRR_dom_sf"/>
</dbReference>
<dbReference type="Proteomes" id="UP001210925">
    <property type="component" value="Unassembled WGS sequence"/>
</dbReference>
<gene>
    <name evidence="4" type="ORF">HK103_004464</name>
</gene>
<dbReference type="GO" id="GO:0005096">
    <property type="term" value="F:GTPase activator activity"/>
    <property type="evidence" value="ECO:0007669"/>
    <property type="project" value="UniProtKB-KW"/>
</dbReference>
<dbReference type="SMART" id="SM00368">
    <property type="entry name" value="LRR_RI"/>
    <property type="match status" value="6"/>
</dbReference>
<dbReference type="AlphaFoldDB" id="A0AAD5UJE0"/>
<dbReference type="GO" id="GO:0005634">
    <property type="term" value="C:nucleus"/>
    <property type="evidence" value="ECO:0007669"/>
    <property type="project" value="TreeGrafter"/>
</dbReference>
<dbReference type="EMBL" id="JADGKB010000037">
    <property type="protein sequence ID" value="KAJ3257555.1"/>
    <property type="molecule type" value="Genomic_DNA"/>
</dbReference>
<dbReference type="GO" id="GO:0048471">
    <property type="term" value="C:perinuclear region of cytoplasm"/>
    <property type="evidence" value="ECO:0007669"/>
    <property type="project" value="TreeGrafter"/>
</dbReference>
<comment type="caution">
    <text evidence="4">The sequence shown here is derived from an EMBL/GenBank/DDBJ whole genome shotgun (WGS) entry which is preliminary data.</text>
</comment>
<organism evidence="4 5">
    <name type="scientific">Boothiomyces macroporosus</name>
    <dbReference type="NCBI Taxonomy" id="261099"/>
    <lineage>
        <taxon>Eukaryota</taxon>
        <taxon>Fungi</taxon>
        <taxon>Fungi incertae sedis</taxon>
        <taxon>Chytridiomycota</taxon>
        <taxon>Chytridiomycota incertae sedis</taxon>
        <taxon>Chytridiomycetes</taxon>
        <taxon>Rhizophydiales</taxon>
        <taxon>Terramycetaceae</taxon>
        <taxon>Boothiomyces</taxon>
    </lineage>
</organism>
<dbReference type="Pfam" id="PF13516">
    <property type="entry name" value="LRR_6"/>
    <property type="match status" value="5"/>
</dbReference>
<name>A0AAD5UJE0_9FUNG</name>
<dbReference type="GO" id="GO:0031267">
    <property type="term" value="F:small GTPase binding"/>
    <property type="evidence" value="ECO:0007669"/>
    <property type="project" value="TreeGrafter"/>
</dbReference>
<dbReference type="GO" id="GO:0005829">
    <property type="term" value="C:cytosol"/>
    <property type="evidence" value="ECO:0007669"/>
    <property type="project" value="TreeGrafter"/>
</dbReference>
<sequence>MTTINKLLDTIYESARENDHMMKTLDIYISDVTELYVNNLQRNDRHELVNTLRPIDSEDTRILTKSLLKKSNLKALDLSFNDIKDNGLLYLSEYIHETETLEDLDLVNNQITTVGMVYLAKGLKANCSLRMLVLSRNDIADDGVLLLVNALQDKAIETLGLDATGITIAGMIHISKFVSKSNNIKDEGAGYLAQSLLVNKSLRTIVLEENIIGDDGALELANAIQQNTTLSELVLCDNNIGQKGAAALASALTSNATIHIGQIRNPEYTYDDLEAIESHILQNITRKSEDNLKNQRKRTEIVKDLILLSRSLIMMDQFPPEIVNLILQSYAHHFEKKDWKIVSKVLLNINLIGKIHDDHPFTAASLVRLSHRAYTSL</sequence>
<dbReference type="InterPro" id="IPR027038">
    <property type="entry name" value="RanGap"/>
</dbReference>
<keyword evidence="1" id="KW-0343">GTPase activation</keyword>
<dbReference type="GO" id="GO:0006913">
    <property type="term" value="P:nucleocytoplasmic transport"/>
    <property type="evidence" value="ECO:0007669"/>
    <property type="project" value="TreeGrafter"/>
</dbReference>
<dbReference type="PANTHER" id="PTHR24113:SF12">
    <property type="entry name" value="RAN GTPASE-ACTIVATING PROTEIN 1"/>
    <property type="match status" value="1"/>
</dbReference>
<evidence type="ECO:0000313" key="4">
    <source>
        <dbReference type="EMBL" id="KAJ3257555.1"/>
    </source>
</evidence>
<dbReference type="Gene3D" id="3.80.10.10">
    <property type="entry name" value="Ribonuclease Inhibitor"/>
    <property type="match status" value="2"/>
</dbReference>
<dbReference type="PROSITE" id="PS51450">
    <property type="entry name" value="LRR"/>
    <property type="match status" value="1"/>
</dbReference>
<evidence type="ECO:0000256" key="1">
    <source>
        <dbReference type="ARBA" id="ARBA00022468"/>
    </source>
</evidence>
<accession>A0AAD5UJE0</accession>
<dbReference type="PANTHER" id="PTHR24113">
    <property type="entry name" value="RAN GTPASE-ACTIVATING PROTEIN 1"/>
    <property type="match status" value="1"/>
</dbReference>
<proteinExistence type="predicted"/>
<evidence type="ECO:0000256" key="3">
    <source>
        <dbReference type="ARBA" id="ARBA00022737"/>
    </source>
</evidence>
<dbReference type="InterPro" id="IPR001611">
    <property type="entry name" value="Leu-rich_rpt"/>
</dbReference>
<keyword evidence="5" id="KW-1185">Reference proteome</keyword>
<keyword evidence="2" id="KW-0433">Leucine-rich repeat</keyword>